<feature type="domain" description="DUF1731" evidence="3">
    <location>
        <begin position="254"/>
        <end position="300"/>
    </location>
</feature>
<name>A0A6N9TML3_DISTH</name>
<dbReference type="NCBIfam" id="TIGR01777">
    <property type="entry name" value="yfcH"/>
    <property type="match status" value="1"/>
</dbReference>
<feature type="domain" description="NAD-dependent epimerase/dehydratase" evidence="2">
    <location>
        <begin position="4"/>
        <end position="221"/>
    </location>
</feature>
<comment type="caution">
    <text evidence="4">The sequence shown here is derived from an EMBL/GenBank/DDBJ whole genome shotgun (WGS) entry which is preliminary data.</text>
</comment>
<keyword evidence="5" id="KW-1185">Reference proteome</keyword>
<dbReference type="EMBL" id="JAAGRR010000045">
    <property type="protein sequence ID" value="NDY42288.1"/>
    <property type="molecule type" value="Genomic_DNA"/>
</dbReference>
<dbReference type="Pfam" id="PF08338">
    <property type="entry name" value="DUF1731"/>
    <property type="match status" value="1"/>
</dbReference>
<evidence type="ECO:0000259" key="3">
    <source>
        <dbReference type="Pfam" id="PF08338"/>
    </source>
</evidence>
<evidence type="ECO:0000259" key="2">
    <source>
        <dbReference type="Pfam" id="PF01370"/>
    </source>
</evidence>
<dbReference type="Proteomes" id="UP000469346">
    <property type="component" value="Unassembled WGS sequence"/>
</dbReference>
<dbReference type="AlphaFoldDB" id="A0A6N9TML3"/>
<dbReference type="SUPFAM" id="SSF51735">
    <property type="entry name" value="NAD(P)-binding Rossmann-fold domains"/>
    <property type="match status" value="1"/>
</dbReference>
<gene>
    <name evidence="4" type="ORF">G3N55_05460</name>
</gene>
<dbReference type="RefSeq" id="WP_163298432.1">
    <property type="nucleotide sequence ID" value="NZ_JAAGRR010000045.1"/>
</dbReference>
<evidence type="ECO:0000256" key="1">
    <source>
        <dbReference type="ARBA" id="ARBA00009353"/>
    </source>
</evidence>
<dbReference type="PANTHER" id="PTHR11092:SF0">
    <property type="entry name" value="EPIMERASE FAMILY PROTEIN SDR39U1"/>
    <property type="match status" value="1"/>
</dbReference>
<organism evidence="4 5">
    <name type="scientific">Dissulfurirhabdus thermomarina</name>
    <dbReference type="NCBI Taxonomy" id="1765737"/>
    <lineage>
        <taxon>Bacteria</taxon>
        <taxon>Deltaproteobacteria</taxon>
        <taxon>Dissulfurirhabdaceae</taxon>
        <taxon>Dissulfurirhabdus</taxon>
    </lineage>
</organism>
<proteinExistence type="inferred from homology"/>
<comment type="similarity">
    <text evidence="1">Belongs to the NAD(P)-dependent epimerase/dehydratase family. SDR39U1 subfamily.</text>
</comment>
<dbReference type="InterPro" id="IPR001509">
    <property type="entry name" value="Epimerase_deHydtase"/>
</dbReference>
<sequence length="303" mass="32261">MRFFVMGGTGFVGTALLCHLVQAGHEVAALVRSAAGEKTLPPGVAAVAGNPLEPGGWQEPAAAADVLVNLVGRPIFARWTPTVRREILETRVRSTRMAVAALARRAPGAGGTLINANAVGWYRGGSDEILAEDAPPGDGFLAEVARSWQAEAEKARDHGTRVVVTRFGTVLGPGGGALDRLLPPFRFGLGGRLGSGRQWFSWIHVADLARAVTFLAERKDLEGPVNLAAPNPVRNAEFTRALARVLHRPALLPVPAPLLRLLLGEVAEVILRGERVVPKRLLEAGFEFRFPTVEAALRDILGG</sequence>
<dbReference type="InterPro" id="IPR010099">
    <property type="entry name" value="SDR39U1"/>
</dbReference>
<dbReference type="Pfam" id="PF01370">
    <property type="entry name" value="Epimerase"/>
    <property type="match status" value="1"/>
</dbReference>
<protein>
    <submittedName>
        <fullName evidence="4">TIGR01777 family protein</fullName>
    </submittedName>
</protein>
<accession>A0A6N9TML3</accession>
<evidence type="ECO:0000313" key="5">
    <source>
        <dbReference type="Proteomes" id="UP000469346"/>
    </source>
</evidence>
<evidence type="ECO:0000313" key="4">
    <source>
        <dbReference type="EMBL" id="NDY42288.1"/>
    </source>
</evidence>
<reference evidence="4 5" key="1">
    <citation type="submission" date="2020-02" db="EMBL/GenBank/DDBJ databases">
        <title>Comparative genomics of sulfur disproportionating microorganisms.</title>
        <authorList>
            <person name="Ward L.M."/>
            <person name="Bertran E."/>
            <person name="Johnston D.T."/>
        </authorList>
    </citation>
    <scope>NUCLEOTIDE SEQUENCE [LARGE SCALE GENOMIC DNA]</scope>
    <source>
        <strain evidence="4 5">DSM 100025</strain>
    </source>
</reference>
<dbReference type="InterPro" id="IPR013549">
    <property type="entry name" value="DUF1731"/>
</dbReference>
<dbReference type="InterPro" id="IPR036291">
    <property type="entry name" value="NAD(P)-bd_dom_sf"/>
</dbReference>
<dbReference type="Gene3D" id="3.40.50.720">
    <property type="entry name" value="NAD(P)-binding Rossmann-like Domain"/>
    <property type="match status" value="1"/>
</dbReference>
<dbReference type="PANTHER" id="PTHR11092">
    <property type="entry name" value="SUGAR NUCLEOTIDE EPIMERASE RELATED"/>
    <property type="match status" value="1"/>
</dbReference>